<keyword evidence="3" id="KW-1185">Reference proteome</keyword>
<dbReference type="AlphaFoldDB" id="A0A9N7VL87"/>
<sequence>MAPWTGKPASKTSSWMAPCVNSQAAARTECALPPQGANIARAGPEKCIRCTEALCRTTTHSLLIADPPPLAPYTAPEFAGKRLQSTCARNDVNCSGSEPGWSSHWGSKKKKDKVKARTEVRPRPANSSETPAPTRKHPRTRTPRPLRDPESAASRLEVWKLGDVHTAEHTQLS</sequence>
<accession>A0A9N7VL87</accession>
<evidence type="ECO:0000313" key="2">
    <source>
        <dbReference type="EMBL" id="CAB1453048.1"/>
    </source>
</evidence>
<feature type="region of interest" description="Disordered" evidence="1">
    <location>
        <begin position="96"/>
        <end position="173"/>
    </location>
</feature>
<proteinExistence type="predicted"/>
<reference evidence="2" key="1">
    <citation type="submission" date="2020-03" db="EMBL/GenBank/DDBJ databases">
        <authorList>
            <person name="Weist P."/>
        </authorList>
    </citation>
    <scope>NUCLEOTIDE SEQUENCE</scope>
</reference>
<organism evidence="2 3">
    <name type="scientific">Pleuronectes platessa</name>
    <name type="common">European plaice</name>
    <dbReference type="NCBI Taxonomy" id="8262"/>
    <lineage>
        <taxon>Eukaryota</taxon>
        <taxon>Metazoa</taxon>
        <taxon>Chordata</taxon>
        <taxon>Craniata</taxon>
        <taxon>Vertebrata</taxon>
        <taxon>Euteleostomi</taxon>
        <taxon>Actinopterygii</taxon>
        <taxon>Neopterygii</taxon>
        <taxon>Teleostei</taxon>
        <taxon>Neoteleostei</taxon>
        <taxon>Acanthomorphata</taxon>
        <taxon>Carangaria</taxon>
        <taxon>Pleuronectiformes</taxon>
        <taxon>Pleuronectoidei</taxon>
        <taxon>Pleuronectidae</taxon>
        <taxon>Pleuronectes</taxon>
    </lineage>
</organism>
<feature type="compositionally biased region" description="Basic residues" evidence="1">
    <location>
        <begin position="134"/>
        <end position="144"/>
    </location>
</feature>
<protein>
    <submittedName>
        <fullName evidence="2">Uncharacterized protein</fullName>
    </submittedName>
</protein>
<evidence type="ECO:0000256" key="1">
    <source>
        <dbReference type="SAM" id="MobiDB-lite"/>
    </source>
</evidence>
<comment type="caution">
    <text evidence="2">The sequence shown here is derived from an EMBL/GenBank/DDBJ whole genome shotgun (WGS) entry which is preliminary data.</text>
</comment>
<evidence type="ECO:0000313" key="3">
    <source>
        <dbReference type="Proteomes" id="UP001153269"/>
    </source>
</evidence>
<gene>
    <name evidence="2" type="ORF">PLEPLA_LOCUS40798</name>
</gene>
<dbReference type="Proteomes" id="UP001153269">
    <property type="component" value="Unassembled WGS sequence"/>
</dbReference>
<dbReference type="EMBL" id="CADEAL010004155">
    <property type="protein sequence ID" value="CAB1453048.1"/>
    <property type="molecule type" value="Genomic_DNA"/>
</dbReference>
<name>A0A9N7VL87_PLEPL</name>
<feature type="compositionally biased region" description="Basic and acidic residues" evidence="1">
    <location>
        <begin position="157"/>
        <end position="173"/>
    </location>
</feature>